<dbReference type="EMBL" id="SPHZ02000002">
    <property type="protein sequence ID" value="KAF0928939.1"/>
    <property type="molecule type" value="Genomic_DNA"/>
</dbReference>
<protein>
    <submittedName>
        <fullName evidence="2">Uncharacterized protein</fullName>
    </submittedName>
</protein>
<dbReference type="Proteomes" id="UP000479710">
    <property type="component" value="Unassembled WGS sequence"/>
</dbReference>
<gene>
    <name evidence="2" type="ORF">E2562_011034</name>
</gene>
<sequence>MRDPGQSGKPEASDSGTTHRHHALLVACGEMQYNRRHEHKKNSHGKYPDEAILKLTRLLCLYKLPRRRRRRVNEKREPVFLIQ</sequence>
<evidence type="ECO:0000256" key="1">
    <source>
        <dbReference type="SAM" id="MobiDB-lite"/>
    </source>
</evidence>
<name>A0A6G1EWH8_9ORYZ</name>
<accession>A0A6G1EWH8</accession>
<dbReference type="AlphaFoldDB" id="A0A6G1EWH8"/>
<feature type="region of interest" description="Disordered" evidence="1">
    <location>
        <begin position="1"/>
        <end position="22"/>
    </location>
</feature>
<evidence type="ECO:0000313" key="3">
    <source>
        <dbReference type="Proteomes" id="UP000479710"/>
    </source>
</evidence>
<comment type="caution">
    <text evidence="2">The sequence shown here is derived from an EMBL/GenBank/DDBJ whole genome shotgun (WGS) entry which is preliminary data.</text>
</comment>
<organism evidence="2 3">
    <name type="scientific">Oryza meyeriana var. granulata</name>
    <dbReference type="NCBI Taxonomy" id="110450"/>
    <lineage>
        <taxon>Eukaryota</taxon>
        <taxon>Viridiplantae</taxon>
        <taxon>Streptophyta</taxon>
        <taxon>Embryophyta</taxon>
        <taxon>Tracheophyta</taxon>
        <taxon>Spermatophyta</taxon>
        <taxon>Magnoliopsida</taxon>
        <taxon>Liliopsida</taxon>
        <taxon>Poales</taxon>
        <taxon>Poaceae</taxon>
        <taxon>BOP clade</taxon>
        <taxon>Oryzoideae</taxon>
        <taxon>Oryzeae</taxon>
        <taxon>Oryzinae</taxon>
        <taxon>Oryza</taxon>
        <taxon>Oryza meyeriana</taxon>
    </lineage>
</organism>
<reference evidence="2 3" key="1">
    <citation type="submission" date="2019-11" db="EMBL/GenBank/DDBJ databases">
        <title>Whole genome sequence of Oryza granulata.</title>
        <authorList>
            <person name="Li W."/>
        </authorList>
    </citation>
    <scope>NUCLEOTIDE SEQUENCE [LARGE SCALE GENOMIC DNA]</scope>
    <source>
        <strain evidence="3">cv. Menghai</strain>
        <tissue evidence="2">Leaf</tissue>
    </source>
</reference>
<keyword evidence="3" id="KW-1185">Reference proteome</keyword>
<evidence type="ECO:0000313" key="2">
    <source>
        <dbReference type="EMBL" id="KAF0928939.1"/>
    </source>
</evidence>
<proteinExistence type="predicted"/>
<feature type="non-terminal residue" evidence="2">
    <location>
        <position position="83"/>
    </location>
</feature>